<feature type="compositionally biased region" description="Acidic residues" evidence="2">
    <location>
        <begin position="633"/>
        <end position="646"/>
    </location>
</feature>
<keyword evidence="5" id="KW-1185">Reference proteome</keyword>
<keyword evidence="1" id="KW-0863">Zinc-finger</keyword>
<dbReference type="InterPro" id="IPR013087">
    <property type="entry name" value="Znf_C2H2_type"/>
</dbReference>
<feature type="compositionally biased region" description="Basic and acidic residues" evidence="2">
    <location>
        <begin position="213"/>
        <end position="228"/>
    </location>
</feature>
<feature type="compositionally biased region" description="Polar residues" evidence="2">
    <location>
        <begin position="171"/>
        <end position="191"/>
    </location>
</feature>
<feature type="region of interest" description="Disordered" evidence="2">
    <location>
        <begin position="1"/>
        <end position="335"/>
    </location>
</feature>
<protein>
    <recommendedName>
        <fullName evidence="3">C2H2-type domain-containing protein</fullName>
    </recommendedName>
</protein>
<keyword evidence="1" id="KW-0479">Metal-binding</keyword>
<gene>
    <name evidence="4" type="ORF">F53441_2182</name>
</gene>
<evidence type="ECO:0000256" key="1">
    <source>
        <dbReference type="PROSITE-ProRule" id="PRU00042"/>
    </source>
</evidence>
<name>A0A8H4KTJ1_9HYPO</name>
<feature type="compositionally biased region" description="Polar residues" evidence="2">
    <location>
        <begin position="61"/>
        <end position="71"/>
    </location>
</feature>
<feature type="compositionally biased region" description="Polar residues" evidence="2">
    <location>
        <begin position="1115"/>
        <end position="1145"/>
    </location>
</feature>
<dbReference type="GO" id="GO:0008270">
    <property type="term" value="F:zinc ion binding"/>
    <property type="evidence" value="ECO:0007669"/>
    <property type="project" value="UniProtKB-KW"/>
</dbReference>
<dbReference type="OrthoDB" id="5315052at2759"/>
<organism evidence="4 5">
    <name type="scientific">Fusarium austroafricanum</name>
    <dbReference type="NCBI Taxonomy" id="2364996"/>
    <lineage>
        <taxon>Eukaryota</taxon>
        <taxon>Fungi</taxon>
        <taxon>Dikarya</taxon>
        <taxon>Ascomycota</taxon>
        <taxon>Pezizomycotina</taxon>
        <taxon>Sordariomycetes</taxon>
        <taxon>Hypocreomycetidae</taxon>
        <taxon>Hypocreales</taxon>
        <taxon>Nectriaceae</taxon>
        <taxon>Fusarium</taxon>
        <taxon>Fusarium concolor species complex</taxon>
    </lineage>
</organism>
<evidence type="ECO:0000313" key="5">
    <source>
        <dbReference type="Proteomes" id="UP000605986"/>
    </source>
</evidence>
<reference evidence="4" key="1">
    <citation type="submission" date="2020-01" db="EMBL/GenBank/DDBJ databases">
        <title>Identification and distribution of gene clusters putatively required for synthesis of sphingolipid metabolism inhibitors in phylogenetically diverse species of the filamentous fungus Fusarium.</title>
        <authorList>
            <person name="Kim H.-S."/>
            <person name="Busman M."/>
            <person name="Brown D.W."/>
            <person name="Divon H."/>
            <person name="Uhlig S."/>
            <person name="Proctor R.H."/>
        </authorList>
    </citation>
    <scope>NUCLEOTIDE SEQUENCE</scope>
    <source>
        <strain evidence="4">NRRL 53441</strain>
    </source>
</reference>
<feature type="region of interest" description="Disordered" evidence="2">
    <location>
        <begin position="552"/>
        <end position="605"/>
    </location>
</feature>
<feature type="compositionally biased region" description="Polar residues" evidence="2">
    <location>
        <begin position="247"/>
        <end position="282"/>
    </location>
</feature>
<feature type="compositionally biased region" description="Polar residues" evidence="2">
    <location>
        <begin position="123"/>
        <end position="142"/>
    </location>
</feature>
<dbReference type="EMBL" id="JAADJG010000090">
    <property type="protein sequence ID" value="KAF4455393.1"/>
    <property type="molecule type" value="Genomic_DNA"/>
</dbReference>
<feature type="compositionally biased region" description="Polar residues" evidence="2">
    <location>
        <begin position="552"/>
        <end position="573"/>
    </location>
</feature>
<keyword evidence="1" id="KW-0862">Zinc</keyword>
<feature type="compositionally biased region" description="Basic and acidic residues" evidence="2">
    <location>
        <begin position="288"/>
        <end position="335"/>
    </location>
</feature>
<dbReference type="SMART" id="SM00355">
    <property type="entry name" value="ZnF_C2H2"/>
    <property type="match status" value="3"/>
</dbReference>
<accession>A0A8H4KTJ1</accession>
<dbReference type="PANTHER" id="PTHR35391:SF3">
    <property type="entry name" value="FINGER DOMAIN PROTEIN, PUTATIVE (AFU_ORTHOLOGUE AFUA_8G04300)-RELATED"/>
    <property type="match status" value="1"/>
</dbReference>
<proteinExistence type="predicted"/>
<feature type="compositionally biased region" description="Polar residues" evidence="2">
    <location>
        <begin position="19"/>
        <end position="54"/>
    </location>
</feature>
<feature type="compositionally biased region" description="Polar residues" evidence="2">
    <location>
        <begin position="150"/>
        <end position="162"/>
    </location>
</feature>
<dbReference type="PROSITE" id="PS00028">
    <property type="entry name" value="ZINC_FINGER_C2H2_1"/>
    <property type="match status" value="2"/>
</dbReference>
<evidence type="ECO:0000259" key="3">
    <source>
        <dbReference type="PROSITE" id="PS50157"/>
    </source>
</evidence>
<dbReference type="PROSITE" id="PS50157">
    <property type="entry name" value="ZINC_FINGER_C2H2_2"/>
    <property type="match status" value="1"/>
</dbReference>
<sequence>MASAFDVPPASLHDKDNRPTQPFSTSNQQGPTSAFNSNQLPSTLSRVDSDSLSPINYLETPDSNSSLSHYQASDFSDLDDDPFFGADFNADGGTPNFLEQDLTGLDQTFTPGLMPDKDVDSTYPLTPEQTASVHATPPQSGLSYAIKGSAPSQLPNCISPQEIQKRFNPHPINTQTSELTPSHSSSCQSSEDGLAPGVATMTSPRVTVSMWGNHDEAPVHTSVERSFEDSPTTVRGGFESAGDLISSGDNPSTRDSAGRWQRNSLTGQSGLDPNNRPSNEVPSINELAARRDDDERKELVGDWLADKMNDLSVKPDDNSREQINELDRQRDDPNDHVIPFGRVTENKFIPGQTYYRDQGEMNQQDRDIIAANRNWADAPMLPSISRGEPGRNQPETSAAAMERFERMYRDTDSILSRAATWGTRRRSLPSVFDLDMAAGNSGGILKKLSSSRESKSSKPGSLLENLRGLVRRPSASRLKRTLSSGNDEESLPSSEDRGSQDSKRDSISKRGDSISHLAPPTRMGSWGKKPTPSINTAIASMGSNIASIGTTHARSGSVSGCGTPGGSITSPKSPFSGLSVKKSIRRPRSKSELPKPTPPGMQTESHPTLVSMWKRETGGPPVAALAKTKHADLDDDEDEDDDFSDEADMKTNPNVIDNITPNLEGFQQHIIDLNPTLATTNTFLVDRIAYHQVQRYKYLLKNKVAHIGLGAACPSGIMCVFRGGSATLLDQNKNVRELDPLSCINDEDDGSLAEGAINAESFPQDIPMPPTTHLPAEFECRLCFAAKKFMKPSDWTKHVHEDVQPFTCTWDKCPGPKMFKRKADWVRHENEGHRQLEWWTCDVEACHHQCYRRDNFLQHLVREHKYPEPKVKSKAAVKKAGGSEPTWQKVEQCHHETTKKPHDEPCRFCGKTFPTWKKLTVHLAKHMEQASLPVLRLVDAKASELSADTVISPVQDPPPRNILTTPIDQTNLSMQYPVGGQHQQISQQTQQMYQSHNHNHNQIAYPVMPTDSYRQQQQQQQGFYTDQYSNVGNVGHNFPSTHAEMGMHPMSHQSFNTGPMQEMSVTSAGYQQNANAYMMPSNGLDTYSQMNPLGLQSHGIPVGQMGQIVYDGITDPSSGNGSPFSGQGSISPYSHSPNLNANTGNGIWGDRRMAGYHQ</sequence>
<dbReference type="AlphaFoldDB" id="A0A8H4KTJ1"/>
<feature type="region of interest" description="Disordered" evidence="2">
    <location>
        <begin position="1112"/>
        <end position="1150"/>
    </location>
</feature>
<dbReference type="Proteomes" id="UP000605986">
    <property type="component" value="Unassembled WGS sequence"/>
</dbReference>
<feature type="region of interest" description="Disordered" evidence="2">
    <location>
        <begin position="629"/>
        <end position="650"/>
    </location>
</feature>
<evidence type="ECO:0000313" key="4">
    <source>
        <dbReference type="EMBL" id="KAF4455393.1"/>
    </source>
</evidence>
<evidence type="ECO:0000256" key="2">
    <source>
        <dbReference type="SAM" id="MobiDB-lite"/>
    </source>
</evidence>
<dbReference type="PANTHER" id="PTHR35391">
    <property type="entry name" value="C2H2-TYPE DOMAIN-CONTAINING PROTEIN-RELATED"/>
    <property type="match status" value="1"/>
</dbReference>
<feature type="region of interest" description="Disordered" evidence="2">
    <location>
        <begin position="474"/>
        <end position="535"/>
    </location>
</feature>
<feature type="compositionally biased region" description="Basic and acidic residues" evidence="2">
    <location>
        <begin position="494"/>
        <end position="513"/>
    </location>
</feature>
<feature type="domain" description="C2H2-type" evidence="3">
    <location>
        <begin position="904"/>
        <end position="931"/>
    </location>
</feature>
<comment type="caution">
    <text evidence="4">The sequence shown here is derived from an EMBL/GenBank/DDBJ whole genome shotgun (WGS) entry which is preliminary data.</text>
</comment>